<sequence length="239" mass="27032">MQTKLLAIGLAMLLSACLATVDNQFQNDFPVGKVVQDKVTMPQGDVVLPPGDWTVLANELYRNNNYHPFGNMVLGRIDDQKFLRGFITISSPLSVPIRYSFYSSSFCNPNVTLLYHQTNANVDLGNQSCFSVKKKTISAFANFDDFVKVGTSNLYAMDVDRPYDMISAEFRITRRNKFLVVEYGFDYRQDAAEMAPGYETGEEISLPRAFSPKEKTENAEAVIRWARANAERIETEFLD</sequence>
<dbReference type="AlphaFoldDB" id="A0A8I1MAM0"/>
<feature type="chain" id="PRO_5034999299" description="Lipoprotein" evidence="1">
    <location>
        <begin position="22"/>
        <end position="239"/>
    </location>
</feature>
<evidence type="ECO:0000256" key="1">
    <source>
        <dbReference type="SAM" id="SignalP"/>
    </source>
</evidence>
<dbReference type="EMBL" id="JAEKJW010000003">
    <property type="protein sequence ID" value="MBN8197910.1"/>
    <property type="molecule type" value="Genomic_DNA"/>
</dbReference>
<organism evidence="2 5">
    <name type="scientific">Thalassospira povalilytica</name>
    <dbReference type="NCBI Taxonomy" id="732237"/>
    <lineage>
        <taxon>Bacteria</taxon>
        <taxon>Pseudomonadati</taxon>
        <taxon>Pseudomonadota</taxon>
        <taxon>Alphaproteobacteria</taxon>
        <taxon>Rhodospirillales</taxon>
        <taxon>Thalassospiraceae</taxon>
        <taxon>Thalassospira</taxon>
    </lineage>
</organism>
<evidence type="ECO:0000313" key="3">
    <source>
        <dbReference type="EMBL" id="PKR48782.1"/>
    </source>
</evidence>
<evidence type="ECO:0000313" key="5">
    <source>
        <dbReference type="Proteomes" id="UP000664405"/>
    </source>
</evidence>
<dbReference type="PROSITE" id="PS51257">
    <property type="entry name" value="PROKAR_LIPOPROTEIN"/>
    <property type="match status" value="1"/>
</dbReference>
<dbReference type="EMBL" id="PGTS01000005">
    <property type="protein sequence ID" value="PKR48782.1"/>
    <property type="molecule type" value="Genomic_DNA"/>
</dbReference>
<dbReference type="RefSeq" id="WP_068517501.1">
    <property type="nucleotide sequence ID" value="NZ_JAEKJW010000003.1"/>
</dbReference>
<dbReference type="Proteomes" id="UP000233365">
    <property type="component" value="Unassembled WGS sequence"/>
</dbReference>
<keyword evidence="1" id="KW-0732">Signal</keyword>
<evidence type="ECO:0000313" key="2">
    <source>
        <dbReference type="EMBL" id="MBN8197910.1"/>
    </source>
</evidence>
<gene>
    <name evidence="3" type="ORF">CU041_15065</name>
    <name evidence="2" type="ORF">JF547_15695</name>
</gene>
<reference evidence="2" key="2">
    <citation type="submission" date="2020-12" db="EMBL/GenBank/DDBJ databases">
        <title>Oil enriched cultivation method for isolating marine PHA-producing bacteria.</title>
        <authorList>
            <person name="Zheng W."/>
            <person name="Yu S."/>
            <person name="Huang Y."/>
        </authorList>
    </citation>
    <scope>NUCLEOTIDE SEQUENCE</scope>
    <source>
        <strain evidence="2">SY-2-3</strain>
    </source>
</reference>
<feature type="signal peptide" evidence="1">
    <location>
        <begin position="1"/>
        <end position="21"/>
    </location>
</feature>
<dbReference type="Proteomes" id="UP000664405">
    <property type="component" value="Unassembled WGS sequence"/>
</dbReference>
<name>A0A8I1MAM0_9PROT</name>
<accession>A0A8I1MAM0</accession>
<keyword evidence="4" id="KW-1185">Reference proteome</keyword>
<reference evidence="3 4" key="1">
    <citation type="submission" date="2017-11" db="EMBL/GenBank/DDBJ databases">
        <title>Biodiversity and function of Thalassospira species in the particle-attached aromatic-hydrocarbon-degrading consortia from the surface seawater of the China South Sea.</title>
        <authorList>
            <person name="Dong C."/>
            <person name="Liu R."/>
            <person name="Shao Z."/>
        </authorList>
    </citation>
    <scope>NUCLEOTIDE SEQUENCE [LARGE SCALE GENOMIC DNA]</scope>
    <source>
        <strain evidence="3 4">139Z-12</strain>
    </source>
</reference>
<evidence type="ECO:0008006" key="6">
    <source>
        <dbReference type="Google" id="ProtNLM"/>
    </source>
</evidence>
<comment type="caution">
    <text evidence="2">The sequence shown here is derived from an EMBL/GenBank/DDBJ whole genome shotgun (WGS) entry which is preliminary data.</text>
</comment>
<proteinExistence type="predicted"/>
<evidence type="ECO:0000313" key="4">
    <source>
        <dbReference type="Proteomes" id="UP000233365"/>
    </source>
</evidence>
<protein>
    <recommendedName>
        <fullName evidence="6">Lipoprotein</fullName>
    </recommendedName>
</protein>